<evidence type="ECO:0000256" key="1">
    <source>
        <dbReference type="ARBA" id="ARBA00022630"/>
    </source>
</evidence>
<dbReference type="Pfam" id="PF01494">
    <property type="entry name" value="FAD_binding_3"/>
    <property type="match status" value="1"/>
</dbReference>
<dbReference type="GeneID" id="54563236"/>
<evidence type="ECO:0000313" key="6">
    <source>
        <dbReference type="Proteomes" id="UP000799537"/>
    </source>
</evidence>
<dbReference type="SUPFAM" id="SSF51905">
    <property type="entry name" value="FAD/NAD(P)-binding domain"/>
    <property type="match status" value="1"/>
</dbReference>
<dbReference type="InterPro" id="IPR036188">
    <property type="entry name" value="FAD/NAD-bd_sf"/>
</dbReference>
<accession>A0A6A6BW14</accession>
<name>A0A6A6BW14_ZASCE</name>
<proteinExistence type="predicted"/>
<dbReference type="GO" id="GO:0016709">
    <property type="term" value="F:oxidoreductase activity, acting on paired donors, with incorporation or reduction of molecular oxygen, NAD(P)H as one donor, and incorporation of one atom of oxygen"/>
    <property type="evidence" value="ECO:0007669"/>
    <property type="project" value="UniProtKB-ARBA"/>
</dbReference>
<protein>
    <recommendedName>
        <fullName evidence="4">FAD-binding domain-containing protein</fullName>
    </recommendedName>
</protein>
<keyword evidence="3" id="KW-0560">Oxidoreductase</keyword>
<feature type="domain" description="FAD-binding" evidence="4">
    <location>
        <begin position="20"/>
        <end position="383"/>
    </location>
</feature>
<keyword evidence="1" id="KW-0285">Flavoprotein</keyword>
<dbReference type="OrthoDB" id="2690153at2759"/>
<dbReference type="InterPro" id="IPR050641">
    <property type="entry name" value="RIFMO-like"/>
</dbReference>
<evidence type="ECO:0000259" key="4">
    <source>
        <dbReference type="Pfam" id="PF01494"/>
    </source>
</evidence>
<evidence type="ECO:0000313" key="5">
    <source>
        <dbReference type="EMBL" id="KAF2158987.1"/>
    </source>
</evidence>
<dbReference type="Pfam" id="PF21274">
    <property type="entry name" value="Rng_hyd_C"/>
    <property type="match status" value="1"/>
</dbReference>
<organism evidence="5 6">
    <name type="scientific">Zasmidium cellare ATCC 36951</name>
    <dbReference type="NCBI Taxonomy" id="1080233"/>
    <lineage>
        <taxon>Eukaryota</taxon>
        <taxon>Fungi</taxon>
        <taxon>Dikarya</taxon>
        <taxon>Ascomycota</taxon>
        <taxon>Pezizomycotina</taxon>
        <taxon>Dothideomycetes</taxon>
        <taxon>Dothideomycetidae</taxon>
        <taxon>Mycosphaerellales</taxon>
        <taxon>Mycosphaerellaceae</taxon>
        <taxon>Zasmidium</taxon>
    </lineage>
</organism>
<dbReference type="Proteomes" id="UP000799537">
    <property type="component" value="Unassembled WGS sequence"/>
</dbReference>
<reference evidence="5" key="1">
    <citation type="journal article" date="2020" name="Stud. Mycol.">
        <title>101 Dothideomycetes genomes: a test case for predicting lifestyles and emergence of pathogens.</title>
        <authorList>
            <person name="Haridas S."/>
            <person name="Albert R."/>
            <person name="Binder M."/>
            <person name="Bloem J."/>
            <person name="Labutti K."/>
            <person name="Salamov A."/>
            <person name="Andreopoulos B."/>
            <person name="Baker S."/>
            <person name="Barry K."/>
            <person name="Bills G."/>
            <person name="Bluhm B."/>
            <person name="Cannon C."/>
            <person name="Castanera R."/>
            <person name="Culley D."/>
            <person name="Daum C."/>
            <person name="Ezra D."/>
            <person name="Gonzalez J."/>
            <person name="Henrissat B."/>
            <person name="Kuo A."/>
            <person name="Liang C."/>
            <person name="Lipzen A."/>
            <person name="Lutzoni F."/>
            <person name="Magnuson J."/>
            <person name="Mondo S."/>
            <person name="Nolan M."/>
            <person name="Ohm R."/>
            <person name="Pangilinan J."/>
            <person name="Park H.-J."/>
            <person name="Ramirez L."/>
            <person name="Alfaro M."/>
            <person name="Sun H."/>
            <person name="Tritt A."/>
            <person name="Yoshinaga Y."/>
            <person name="Zwiers L.-H."/>
            <person name="Turgeon B."/>
            <person name="Goodwin S."/>
            <person name="Spatafora J."/>
            <person name="Crous P."/>
            <person name="Grigoriev I."/>
        </authorList>
    </citation>
    <scope>NUCLEOTIDE SEQUENCE</scope>
    <source>
        <strain evidence="5">ATCC 36951</strain>
    </source>
</reference>
<dbReference type="EMBL" id="ML993644">
    <property type="protein sequence ID" value="KAF2158987.1"/>
    <property type="molecule type" value="Genomic_DNA"/>
</dbReference>
<dbReference type="GO" id="GO:0071949">
    <property type="term" value="F:FAD binding"/>
    <property type="evidence" value="ECO:0007669"/>
    <property type="project" value="InterPro"/>
</dbReference>
<evidence type="ECO:0000256" key="3">
    <source>
        <dbReference type="ARBA" id="ARBA00023002"/>
    </source>
</evidence>
<dbReference type="AlphaFoldDB" id="A0A6A6BW14"/>
<dbReference type="InterPro" id="IPR002938">
    <property type="entry name" value="FAD-bd"/>
</dbReference>
<evidence type="ECO:0000256" key="2">
    <source>
        <dbReference type="ARBA" id="ARBA00022827"/>
    </source>
</evidence>
<dbReference type="RefSeq" id="XP_033659876.1">
    <property type="nucleotide sequence ID" value="XM_033809964.1"/>
</dbReference>
<dbReference type="Gene3D" id="3.30.9.10">
    <property type="entry name" value="D-Amino Acid Oxidase, subunit A, domain 2"/>
    <property type="match status" value="1"/>
</dbReference>
<keyword evidence="2" id="KW-0274">FAD</keyword>
<dbReference type="PANTHER" id="PTHR43004:SF8">
    <property type="entry name" value="FAD-BINDING DOMAIN-CONTAINING PROTEIN-RELATED"/>
    <property type="match status" value="1"/>
</dbReference>
<gene>
    <name evidence="5" type="ORF">M409DRAFT_30522</name>
</gene>
<dbReference type="PRINTS" id="PR00420">
    <property type="entry name" value="RNGMNOXGNASE"/>
</dbReference>
<dbReference type="Gene3D" id="3.40.30.120">
    <property type="match status" value="1"/>
</dbReference>
<dbReference type="Gene3D" id="3.50.50.60">
    <property type="entry name" value="FAD/NAD(P)-binding domain"/>
    <property type="match status" value="1"/>
</dbReference>
<sequence>MGSVGDAGVPQDESRSNVMEVDVLIVGAGPSGASLACFLASHGIKGLMISNWPSTSHIPKANYTNMAAFECLRAIGLEEDAKKVAYPISQFSTYHRICKSLAGEEIYRAYAFGNDPHRHGDYSDASPCEIMSLPQRELEPILIRYATQNGFVCRFDTELAAFQQHEDHVESTIIDLVTGNQTLVRSKYLCGADGASSKVVRELDLPMNDRKGGGLSINLLVEADLTHLVKDSPGLLHVMTRPDLPQPYYGILGMARFIKPWTEWVIVLICRPGTTKITATTEEIMTRARELLGDDNVDIKLKNMSIWRTNECYAEQYSKGRVHCLGDAVHRHPPQNGLGSNTCIQDAFNLSWKMAYVLKGLANPSLLKTYNDERQPIGKYIVGRANDTGRLHFALFKTLGLTETDPSRKSEIAAQFEQDSPEAQVRRNAFRRAVKGLDEERHALGAEMNQAYESLAVYLDDETPESRATLPVDEHLYCLNHISSSTPGFRVPHAWLQEVGRAKMVSTKDLCGHGRFTILTGIGGKNKWQTAVAKTKETTGVGISIATIGWGQEYQDTFFQWFEKRQIEEDGAILVRPDLVVAWRCKQAPTEERVRQDKLLQVMRRILGFQG</sequence>
<keyword evidence="6" id="KW-1185">Reference proteome</keyword>
<dbReference type="PANTHER" id="PTHR43004">
    <property type="entry name" value="TRK SYSTEM POTASSIUM UPTAKE PROTEIN"/>
    <property type="match status" value="1"/>
</dbReference>